<proteinExistence type="predicted"/>
<dbReference type="Proteomes" id="UP000031599">
    <property type="component" value="Unassembled WGS sequence"/>
</dbReference>
<dbReference type="EMBL" id="JMCC02000033">
    <property type="protein sequence ID" value="KIG16719.1"/>
    <property type="molecule type" value="Genomic_DNA"/>
</dbReference>
<feature type="region of interest" description="Disordered" evidence="3">
    <location>
        <begin position="301"/>
        <end position="323"/>
    </location>
</feature>
<protein>
    <submittedName>
        <fullName evidence="5">TPR repeat containing exported protein</fullName>
    </submittedName>
</protein>
<evidence type="ECO:0000256" key="2">
    <source>
        <dbReference type="SAM" id="Coils"/>
    </source>
</evidence>
<dbReference type="Gene3D" id="1.25.40.10">
    <property type="entry name" value="Tetratricopeptide repeat domain"/>
    <property type="match status" value="1"/>
</dbReference>
<dbReference type="AlphaFoldDB" id="A0A0C1ZGJ3"/>
<organism evidence="5 6">
    <name type="scientific">Enhygromyxa salina</name>
    <dbReference type="NCBI Taxonomy" id="215803"/>
    <lineage>
        <taxon>Bacteria</taxon>
        <taxon>Pseudomonadati</taxon>
        <taxon>Myxococcota</taxon>
        <taxon>Polyangia</taxon>
        <taxon>Nannocystales</taxon>
        <taxon>Nannocystaceae</taxon>
        <taxon>Enhygromyxa</taxon>
    </lineage>
</organism>
<accession>A0A0C1ZGJ3</accession>
<name>A0A0C1ZGJ3_9BACT</name>
<keyword evidence="2" id="KW-0175">Coiled coil</keyword>
<evidence type="ECO:0000256" key="3">
    <source>
        <dbReference type="SAM" id="MobiDB-lite"/>
    </source>
</evidence>
<sequence>MGERSTLAHDLKKTDMGCLPHPARPRVGLFDLRTTMIRTRVVVSLLMIAPLSACITMKSEHDELAAEVMTLRKKVSERDTQLEQTLIKAQEQMAVVEEQLAAAEKILRNNQASIGVRVDNLEFDSQDVRGIAEDSLNELAALAQNVADSRTELDQRLTAVEQTLNAETDIPEGKTDLLKAAERELKAKDYSRARRLFRTYLSRYPSDPKEPEVRFKIGQTLFSERDYRSALGEFYWLVQNAPDNEVIHDAVYYSGLAFAKLGQCDKAIAYFNAIVKKGSDAPERYKTQAEKQIKTLEADTGKICGDRHTDESGDSISDEDAES</sequence>
<dbReference type="InterPro" id="IPR011990">
    <property type="entry name" value="TPR-like_helical_dom_sf"/>
</dbReference>
<feature type="coiled-coil region" evidence="2">
    <location>
        <begin position="79"/>
        <end position="106"/>
    </location>
</feature>
<reference evidence="5 6" key="1">
    <citation type="submission" date="2014-12" db="EMBL/GenBank/DDBJ databases">
        <title>Genome assembly of Enhygromyxa salina DSM 15201.</title>
        <authorList>
            <person name="Sharma G."/>
            <person name="Subramanian S."/>
        </authorList>
    </citation>
    <scope>NUCLEOTIDE SEQUENCE [LARGE SCALE GENOMIC DNA]</scope>
    <source>
        <strain evidence="5 6">DSM 15201</strain>
    </source>
</reference>
<feature type="compositionally biased region" description="Acidic residues" evidence="3">
    <location>
        <begin position="312"/>
        <end position="323"/>
    </location>
</feature>
<evidence type="ECO:0000313" key="6">
    <source>
        <dbReference type="Proteomes" id="UP000031599"/>
    </source>
</evidence>
<evidence type="ECO:0000259" key="4">
    <source>
        <dbReference type="Pfam" id="PF13525"/>
    </source>
</evidence>
<evidence type="ECO:0000313" key="5">
    <source>
        <dbReference type="EMBL" id="KIG16719.1"/>
    </source>
</evidence>
<feature type="domain" description="Outer membrane lipoprotein BamD-like" evidence="4">
    <location>
        <begin position="175"/>
        <end position="261"/>
    </location>
</feature>
<gene>
    <name evidence="5" type="ORF">DB30_04192</name>
</gene>
<dbReference type="Pfam" id="PF13525">
    <property type="entry name" value="YfiO"/>
    <property type="match status" value="1"/>
</dbReference>
<keyword evidence="1" id="KW-0732">Signal</keyword>
<feature type="compositionally biased region" description="Basic and acidic residues" evidence="3">
    <location>
        <begin position="301"/>
        <end position="311"/>
    </location>
</feature>
<dbReference type="SUPFAM" id="SSF48452">
    <property type="entry name" value="TPR-like"/>
    <property type="match status" value="1"/>
</dbReference>
<dbReference type="InterPro" id="IPR039565">
    <property type="entry name" value="BamD-like"/>
</dbReference>
<comment type="caution">
    <text evidence="5">The sequence shown here is derived from an EMBL/GenBank/DDBJ whole genome shotgun (WGS) entry which is preliminary data.</text>
</comment>
<evidence type="ECO:0000256" key="1">
    <source>
        <dbReference type="ARBA" id="ARBA00022729"/>
    </source>
</evidence>